<dbReference type="AlphaFoldDB" id="A0A8X8WH59"/>
<proteinExistence type="inferred from homology"/>
<keyword evidence="1" id="KW-0547">Nucleotide-binding</keyword>
<dbReference type="PANTHER" id="PTHR23070">
    <property type="entry name" value="BCS1 AAA-TYPE ATPASE"/>
    <property type="match status" value="1"/>
</dbReference>
<dbReference type="InterPro" id="IPR058017">
    <property type="entry name" value="At3g28540-like_C"/>
</dbReference>
<gene>
    <name evidence="6" type="ORF">SASPL_145185</name>
</gene>
<dbReference type="Pfam" id="PF00004">
    <property type="entry name" value="AAA"/>
    <property type="match status" value="1"/>
</dbReference>
<dbReference type="Gene3D" id="6.10.280.40">
    <property type="match status" value="1"/>
</dbReference>
<dbReference type="Gene3D" id="3.40.50.300">
    <property type="entry name" value="P-loop containing nucleotide triphosphate hydrolases"/>
    <property type="match status" value="1"/>
</dbReference>
<dbReference type="GO" id="GO:0005524">
    <property type="term" value="F:ATP binding"/>
    <property type="evidence" value="ECO:0007669"/>
    <property type="project" value="UniProtKB-KW"/>
</dbReference>
<dbReference type="InterPro" id="IPR003959">
    <property type="entry name" value="ATPase_AAA_core"/>
</dbReference>
<dbReference type="Pfam" id="PF25568">
    <property type="entry name" value="AAA_lid_At3g28540"/>
    <property type="match status" value="1"/>
</dbReference>
<feature type="domain" description="AAA+ ATPase At3g28540-like C-terminal" evidence="5">
    <location>
        <begin position="68"/>
        <end position="139"/>
    </location>
</feature>
<comment type="similarity">
    <text evidence="1">Belongs to the AAA ATPase family.</text>
</comment>
<feature type="region of interest" description="Disordered" evidence="2">
    <location>
        <begin position="134"/>
        <end position="169"/>
    </location>
</feature>
<protein>
    <recommendedName>
        <fullName evidence="8">Mitochondrial chaperone BCS1</fullName>
    </recommendedName>
</protein>
<evidence type="ECO:0000259" key="4">
    <source>
        <dbReference type="Pfam" id="PF00004"/>
    </source>
</evidence>
<sequence>MMSLTAQTGNALAGLTLTLSGLLNTIDGLWSACPGERIIVFTTNHVEKLDKALIRRGRMDEHIELSYCGFEAFKILAKNYLEVDSHELFANIRQLLNETEMSPADVADKLMRKSDGENADGNLMRLSKALEEVQEKNKAVKQEEKEKMDAKGNDIGDQALEENGHIIKL</sequence>
<dbReference type="Proteomes" id="UP000298416">
    <property type="component" value="Unassembled WGS sequence"/>
</dbReference>
<dbReference type="PROSITE" id="PS00674">
    <property type="entry name" value="AAA"/>
    <property type="match status" value="1"/>
</dbReference>
<accession>A0A8X8WH59</accession>
<dbReference type="InterPro" id="IPR003960">
    <property type="entry name" value="ATPase_AAA_CS"/>
</dbReference>
<reference evidence="6" key="2">
    <citation type="submission" date="2020-08" db="EMBL/GenBank/DDBJ databases">
        <title>Plant Genome Project.</title>
        <authorList>
            <person name="Zhang R.-G."/>
        </authorList>
    </citation>
    <scope>NUCLEOTIDE SEQUENCE</scope>
    <source>
        <strain evidence="6">Huo1</strain>
        <tissue evidence="6">Leaf</tissue>
    </source>
</reference>
<evidence type="ECO:0000256" key="3">
    <source>
        <dbReference type="SAM" id="SignalP"/>
    </source>
</evidence>
<keyword evidence="7" id="KW-1185">Reference proteome</keyword>
<dbReference type="SUPFAM" id="SSF52540">
    <property type="entry name" value="P-loop containing nucleoside triphosphate hydrolases"/>
    <property type="match status" value="1"/>
</dbReference>
<keyword evidence="1" id="KW-0067">ATP-binding</keyword>
<dbReference type="InterPro" id="IPR027417">
    <property type="entry name" value="P-loop_NTPase"/>
</dbReference>
<evidence type="ECO:0000256" key="1">
    <source>
        <dbReference type="RuleBase" id="RU003651"/>
    </source>
</evidence>
<reference evidence="6" key="1">
    <citation type="submission" date="2018-01" db="EMBL/GenBank/DDBJ databases">
        <authorList>
            <person name="Mao J.F."/>
        </authorList>
    </citation>
    <scope>NUCLEOTIDE SEQUENCE</scope>
    <source>
        <strain evidence="6">Huo1</strain>
        <tissue evidence="6">Leaf</tissue>
    </source>
</reference>
<comment type="caution">
    <text evidence="6">The sequence shown here is derived from an EMBL/GenBank/DDBJ whole genome shotgun (WGS) entry which is preliminary data.</text>
</comment>
<name>A0A8X8WH59_SALSN</name>
<evidence type="ECO:0000256" key="2">
    <source>
        <dbReference type="SAM" id="MobiDB-lite"/>
    </source>
</evidence>
<dbReference type="EMBL" id="PNBA02000017">
    <property type="protein sequence ID" value="KAG6394596.1"/>
    <property type="molecule type" value="Genomic_DNA"/>
</dbReference>
<evidence type="ECO:0000259" key="5">
    <source>
        <dbReference type="Pfam" id="PF25568"/>
    </source>
</evidence>
<keyword evidence="3" id="KW-0732">Signal</keyword>
<feature type="domain" description="ATPase AAA-type core" evidence="4">
    <location>
        <begin position="18"/>
        <end position="66"/>
    </location>
</feature>
<feature type="compositionally biased region" description="Basic and acidic residues" evidence="2">
    <location>
        <begin position="134"/>
        <end position="154"/>
    </location>
</feature>
<dbReference type="GO" id="GO:0016887">
    <property type="term" value="F:ATP hydrolysis activity"/>
    <property type="evidence" value="ECO:0007669"/>
    <property type="project" value="InterPro"/>
</dbReference>
<feature type="chain" id="PRO_5036472849" description="Mitochondrial chaperone BCS1" evidence="3">
    <location>
        <begin position="29"/>
        <end position="169"/>
    </location>
</feature>
<evidence type="ECO:0000313" key="6">
    <source>
        <dbReference type="EMBL" id="KAG6394596.1"/>
    </source>
</evidence>
<organism evidence="6">
    <name type="scientific">Salvia splendens</name>
    <name type="common">Scarlet sage</name>
    <dbReference type="NCBI Taxonomy" id="180675"/>
    <lineage>
        <taxon>Eukaryota</taxon>
        <taxon>Viridiplantae</taxon>
        <taxon>Streptophyta</taxon>
        <taxon>Embryophyta</taxon>
        <taxon>Tracheophyta</taxon>
        <taxon>Spermatophyta</taxon>
        <taxon>Magnoliopsida</taxon>
        <taxon>eudicotyledons</taxon>
        <taxon>Gunneridae</taxon>
        <taxon>Pentapetalae</taxon>
        <taxon>asterids</taxon>
        <taxon>lamiids</taxon>
        <taxon>Lamiales</taxon>
        <taxon>Lamiaceae</taxon>
        <taxon>Nepetoideae</taxon>
        <taxon>Mentheae</taxon>
        <taxon>Salviinae</taxon>
        <taxon>Salvia</taxon>
        <taxon>Salvia subgen. Calosphace</taxon>
        <taxon>core Calosphace</taxon>
    </lineage>
</organism>
<dbReference type="InterPro" id="IPR050747">
    <property type="entry name" value="Mitochondrial_chaperone_BCS1"/>
</dbReference>
<evidence type="ECO:0008006" key="8">
    <source>
        <dbReference type="Google" id="ProtNLM"/>
    </source>
</evidence>
<evidence type="ECO:0000313" key="7">
    <source>
        <dbReference type="Proteomes" id="UP000298416"/>
    </source>
</evidence>
<feature type="signal peptide" evidence="3">
    <location>
        <begin position="1"/>
        <end position="28"/>
    </location>
</feature>